<feature type="domain" description="Beta-galactosidase trimerisation" evidence="11">
    <location>
        <begin position="393"/>
        <end position="600"/>
    </location>
</feature>
<feature type="binding site" evidence="9">
    <location>
        <position position="158"/>
    </location>
    <ligand>
        <name>Zn(2+)</name>
        <dbReference type="ChEBI" id="CHEBI:29105"/>
    </ligand>
</feature>
<dbReference type="InterPro" id="IPR013738">
    <property type="entry name" value="Beta_galactosidase_Trimer"/>
</dbReference>
<evidence type="ECO:0000256" key="7">
    <source>
        <dbReference type="PIRSR" id="PIRSR001084-1"/>
    </source>
</evidence>
<gene>
    <name evidence="12" type="ORF">C8D82_10873</name>
</gene>
<organism evidence="12 13">
    <name type="scientific">Victivallis vadensis</name>
    <dbReference type="NCBI Taxonomy" id="172901"/>
    <lineage>
        <taxon>Bacteria</taxon>
        <taxon>Pseudomonadati</taxon>
        <taxon>Lentisphaerota</taxon>
        <taxon>Lentisphaeria</taxon>
        <taxon>Victivallales</taxon>
        <taxon>Victivallaceae</taxon>
        <taxon>Victivallis</taxon>
    </lineage>
</organism>
<feature type="active site" description="Proton donor" evidence="7">
    <location>
        <position position="153"/>
    </location>
</feature>
<evidence type="ECO:0000256" key="3">
    <source>
        <dbReference type="ARBA" id="ARBA00012756"/>
    </source>
</evidence>
<feature type="binding site" evidence="8">
    <location>
        <position position="114"/>
    </location>
    <ligand>
        <name>substrate</name>
    </ligand>
</feature>
<evidence type="ECO:0000256" key="2">
    <source>
        <dbReference type="ARBA" id="ARBA00005940"/>
    </source>
</evidence>
<feature type="binding site" evidence="8">
    <location>
        <position position="152"/>
    </location>
    <ligand>
        <name>substrate</name>
    </ligand>
</feature>
<feature type="domain" description="Glycoside hydrolase family 42 N-terminal" evidence="10">
    <location>
        <begin position="15"/>
        <end position="382"/>
    </location>
</feature>
<comment type="similarity">
    <text evidence="2 6">Belongs to the glycosyl hydrolase 42 family.</text>
</comment>
<keyword evidence="5 6" id="KW-0326">Glycosidase</keyword>
<dbReference type="SUPFAM" id="SSF51445">
    <property type="entry name" value="(Trans)glycosidases"/>
    <property type="match status" value="1"/>
</dbReference>
<dbReference type="GO" id="GO:0009341">
    <property type="term" value="C:beta-galactosidase complex"/>
    <property type="evidence" value="ECO:0007669"/>
    <property type="project" value="InterPro"/>
</dbReference>
<dbReference type="Pfam" id="PF08532">
    <property type="entry name" value="Glyco_hydro_42M"/>
    <property type="match status" value="1"/>
</dbReference>
<dbReference type="PANTHER" id="PTHR36447">
    <property type="entry name" value="BETA-GALACTOSIDASE GANA"/>
    <property type="match status" value="1"/>
</dbReference>
<evidence type="ECO:0000256" key="4">
    <source>
        <dbReference type="ARBA" id="ARBA00022801"/>
    </source>
</evidence>
<dbReference type="InterPro" id="IPR003476">
    <property type="entry name" value="Glyco_hydro_42"/>
</dbReference>
<dbReference type="EMBL" id="QEKH01000008">
    <property type="protein sequence ID" value="PVY43546.1"/>
    <property type="molecule type" value="Genomic_DNA"/>
</dbReference>
<dbReference type="Gene3D" id="3.20.20.80">
    <property type="entry name" value="Glycosidases"/>
    <property type="match status" value="1"/>
</dbReference>
<dbReference type="SUPFAM" id="SSF52317">
    <property type="entry name" value="Class I glutamine amidotransferase-like"/>
    <property type="match status" value="1"/>
</dbReference>
<dbReference type="RefSeq" id="WP_116883448.1">
    <property type="nucleotide sequence ID" value="NZ_QEKH01000008.1"/>
</dbReference>
<proteinExistence type="inferred from homology"/>
<feature type="binding site" evidence="9">
    <location>
        <position position="118"/>
    </location>
    <ligand>
        <name>Zn(2+)</name>
        <dbReference type="ChEBI" id="CHEBI:29105"/>
    </ligand>
</feature>
<dbReference type="PANTHER" id="PTHR36447:SF1">
    <property type="entry name" value="BETA-GALACTOSIDASE GANA"/>
    <property type="match status" value="1"/>
</dbReference>
<evidence type="ECO:0000256" key="5">
    <source>
        <dbReference type="ARBA" id="ARBA00023295"/>
    </source>
</evidence>
<dbReference type="InterPro" id="IPR029062">
    <property type="entry name" value="Class_I_gatase-like"/>
</dbReference>
<evidence type="ECO:0000256" key="8">
    <source>
        <dbReference type="PIRSR" id="PIRSR001084-2"/>
    </source>
</evidence>
<protein>
    <recommendedName>
        <fullName evidence="3 6">Beta-galactosidase</fullName>
        <shortName evidence="6">Beta-gal</shortName>
        <ecNumber evidence="3 6">3.2.1.23</ecNumber>
    </recommendedName>
</protein>
<evidence type="ECO:0000256" key="1">
    <source>
        <dbReference type="ARBA" id="ARBA00001412"/>
    </source>
</evidence>
<comment type="catalytic activity">
    <reaction evidence="1 6">
        <text>Hydrolysis of terminal non-reducing beta-D-galactose residues in beta-D-galactosides.</text>
        <dbReference type="EC" id="3.2.1.23"/>
    </reaction>
</comment>
<dbReference type="InterPro" id="IPR013780">
    <property type="entry name" value="Glyco_hydro_b"/>
</dbReference>
<evidence type="ECO:0000256" key="6">
    <source>
        <dbReference type="PIRNR" id="PIRNR001084"/>
    </source>
</evidence>
<accession>A0A2U1B4D0</accession>
<reference evidence="12 13" key="1">
    <citation type="submission" date="2018-04" db="EMBL/GenBank/DDBJ databases">
        <title>Genomic Encyclopedia of Type Strains, Phase IV (KMG-IV): sequencing the most valuable type-strain genomes for metagenomic binning, comparative biology and taxonomic classification.</title>
        <authorList>
            <person name="Goeker M."/>
        </authorList>
    </citation>
    <scope>NUCLEOTIDE SEQUENCE [LARGE SCALE GENOMIC DNA]</scope>
    <source>
        <strain evidence="12 13">DSM 14823</strain>
    </source>
</reference>
<dbReference type="GO" id="GO:0046872">
    <property type="term" value="F:metal ion binding"/>
    <property type="evidence" value="ECO:0007669"/>
    <property type="project" value="UniProtKB-KW"/>
</dbReference>
<dbReference type="GeneID" id="78294755"/>
<dbReference type="Pfam" id="PF02449">
    <property type="entry name" value="Glyco_hydro_42"/>
    <property type="match status" value="1"/>
</dbReference>
<dbReference type="EC" id="3.2.1.23" evidence="3 6"/>
<dbReference type="CDD" id="cd03143">
    <property type="entry name" value="A4_beta-galactosidase_middle_domain"/>
    <property type="match status" value="1"/>
</dbReference>
<dbReference type="Gene3D" id="3.40.50.880">
    <property type="match status" value="1"/>
</dbReference>
<dbReference type="Gene3D" id="2.60.40.1180">
    <property type="entry name" value="Golgi alpha-mannosidase II"/>
    <property type="match status" value="1"/>
</dbReference>
<dbReference type="GO" id="GO:0004565">
    <property type="term" value="F:beta-galactosidase activity"/>
    <property type="evidence" value="ECO:0007669"/>
    <property type="project" value="UniProtKB-EC"/>
</dbReference>
<keyword evidence="13" id="KW-1185">Reference proteome</keyword>
<dbReference type="GO" id="GO:0005975">
    <property type="term" value="P:carbohydrate metabolic process"/>
    <property type="evidence" value="ECO:0007669"/>
    <property type="project" value="InterPro"/>
</dbReference>
<dbReference type="InterPro" id="IPR017853">
    <property type="entry name" value="GH"/>
</dbReference>
<keyword evidence="9" id="KW-0479">Metal-binding</keyword>
<name>A0A2U1B4D0_9BACT</name>
<evidence type="ECO:0000313" key="13">
    <source>
        <dbReference type="Proteomes" id="UP000245959"/>
    </source>
</evidence>
<evidence type="ECO:0000256" key="9">
    <source>
        <dbReference type="PIRSR" id="PIRSR001084-3"/>
    </source>
</evidence>
<evidence type="ECO:0000313" key="12">
    <source>
        <dbReference type="EMBL" id="PVY43546.1"/>
    </source>
</evidence>
<dbReference type="AlphaFoldDB" id="A0A2U1B4D0"/>
<evidence type="ECO:0000259" key="11">
    <source>
        <dbReference type="Pfam" id="PF08532"/>
    </source>
</evidence>
<feature type="binding site" evidence="9">
    <location>
        <position position="163"/>
    </location>
    <ligand>
        <name>Zn(2+)</name>
        <dbReference type="ChEBI" id="CHEBI:29105"/>
    </ligand>
</feature>
<evidence type="ECO:0000259" key="10">
    <source>
        <dbReference type="Pfam" id="PF02449"/>
    </source>
</evidence>
<comment type="caution">
    <text evidence="12">The sequence shown here is derived from an EMBL/GenBank/DDBJ whole genome shotgun (WGS) entry which is preliminary data.</text>
</comment>
<feature type="binding site" evidence="9">
    <location>
        <position position="160"/>
    </location>
    <ligand>
        <name>Zn(2+)</name>
        <dbReference type="ChEBI" id="CHEBI:29105"/>
    </ligand>
</feature>
<keyword evidence="4 6" id="KW-0378">Hydrolase</keyword>
<feature type="active site" description="Nucleophile" evidence="7">
    <location>
        <position position="303"/>
    </location>
</feature>
<dbReference type="Proteomes" id="UP000245959">
    <property type="component" value="Unassembled WGS sequence"/>
</dbReference>
<keyword evidence="9" id="KW-0862">Zinc</keyword>
<dbReference type="PIRSF" id="PIRSF001084">
    <property type="entry name" value="B-galactosidase"/>
    <property type="match status" value="1"/>
</dbReference>
<dbReference type="InterPro" id="IPR013529">
    <property type="entry name" value="Glyco_hydro_42_N"/>
</dbReference>
<sequence>MTVIRNFRRILHGGDYNPDQWLHVPGTVDRDFELMDEAHCNTFSVAIFSWAQLEPEPDRFEFGWLDDIFERCGKSGKKLFLATPSASKPAWLAQRWPDSCRMDRDGTRQRWGVRQNSCFASPGFRERVRLINRKLAERYADHPALGGWHISNEYHGECACELCRNRFYDYLKQRYGTLEKLNQVYWSAFWGHTFTDWKQVEPFDHSMDAAALDWRRFCSDAVVEFFRMEIDAVREFSDAPVTTNMMGLFPTLDYWKFAPLCDFICDDCYPTWYDGDTEREAAWLSLLHDMHYTMLDKPFVMMESCPGIPNYKPYPKLRRPGEFEREMLLALGHGADGTLYFQWRKGRNNCEKFHGAVVGHDGTDRTMVFRQVAAYGEKLERIAGLADAAKKPEAAVVYDWESNWAFEQCNCAGGKEVKQWDATAISHYRALWNCNIDLAVIDSEQDFSRYKLLVAPMLFMFKPGVLERFRSFVEQGGTLVATYFSGYVDENNGCFLGGNPGGAAGRELFGVWSEDFDGLQPTTRQSIVWKGKSYPVTDYAELLHAEGAEVEAVYGDDFYAGTPAVTRKRAGKGNVIYLGARTGMEFLNDFYGALLKESGVEPVLAGLPETVRAARRSAVSGGDYFFLYNLSGKEQPVKLPEAMEDVWNGGGAADTVTLPPNGATVLYRA</sequence>